<dbReference type="GO" id="GO:0004709">
    <property type="term" value="F:MAP kinase kinase kinase activity"/>
    <property type="evidence" value="ECO:0007669"/>
    <property type="project" value="UniProtKB-EC"/>
</dbReference>
<evidence type="ECO:0000256" key="7">
    <source>
        <dbReference type="ARBA" id="ARBA00022741"/>
    </source>
</evidence>
<dbReference type="PANTHER" id="PTHR44329:SF304">
    <property type="entry name" value="MITOGEN-ACTIVATED PROTEIN KINASE KINASE KINASE 13-LIKE ISOFORM X1"/>
    <property type="match status" value="1"/>
</dbReference>
<reference evidence="18 19" key="1">
    <citation type="submission" date="2025-05" db="UniProtKB">
        <authorList>
            <consortium name="RefSeq"/>
        </authorList>
    </citation>
    <scope>IDENTIFICATION</scope>
    <source>
        <tissue evidence="18 19">Adult</tissue>
    </source>
</reference>
<protein>
    <recommendedName>
        <fullName evidence="3 12">Mitogen-activated protein kinase kinase kinase</fullName>
        <ecNumber evidence="3 12">2.7.11.25</ecNumber>
    </recommendedName>
</protein>
<feature type="compositionally biased region" description="Low complexity" evidence="15">
    <location>
        <begin position="782"/>
        <end position="794"/>
    </location>
</feature>
<dbReference type="Proteomes" id="UP001652620">
    <property type="component" value="Chromosome 5"/>
</dbReference>
<dbReference type="SUPFAM" id="SSF56112">
    <property type="entry name" value="Protein kinase-like (PK-like)"/>
    <property type="match status" value="1"/>
</dbReference>
<evidence type="ECO:0000256" key="11">
    <source>
        <dbReference type="ARBA" id="ARBA00048329"/>
    </source>
</evidence>
<dbReference type="RefSeq" id="XP_049313716.1">
    <property type="nucleotide sequence ID" value="XM_049457759.1"/>
</dbReference>
<evidence type="ECO:0000256" key="14">
    <source>
        <dbReference type="PIRSR" id="PIRSR038165-51"/>
    </source>
</evidence>
<evidence type="ECO:0000256" key="15">
    <source>
        <dbReference type="SAM" id="MobiDB-lite"/>
    </source>
</evidence>
<dbReference type="AlphaFoldDB" id="A0A6I9VCC2"/>
<feature type="compositionally biased region" description="Polar residues" evidence="15">
    <location>
        <begin position="770"/>
        <end position="781"/>
    </location>
</feature>
<feature type="region of interest" description="Disordered" evidence="15">
    <location>
        <begin position="836"/>
        <end position="857"/>
    </location>
</feature>
<dbReference type="FunCoup" id="A0A6I9VCC2">
    <property type="interactions" value="360"/>
</dbReference>
<feature type="compositionally biased region" description="Low complexity" evidence="15">
    <location>
        <begin position="531"/>
        <end position="542"/>
    </location>
</feature>
<feature type="region of interest" description="Disordered" evidence="15">
    <location>
        <begin position="904"/>
        <end position="925"/>
    </location>
</feature>
<dbReference type="InterPro" id="IPR011009">
    <property type="entry name" value="Kinase-like_dom_sf"/>
</dbReference>
<evidence type="ECO:0000256" key="2">
    <source>
        <dbReference type="ARBA" id="ARBA00006529"/>
    </source>
</evidence>
<dbReference type="PROSITE" id="PS00108">
    <property type="entry name" value="PROTEIN_KINASE_ST"/>
    <property type="match status" value="1"/>
</dbReference>
<keyword evidence="9 12" id="KW-0067">ATP-binding</keyword>
<feature type="compositionally biased region" description="Basic and acidic residues" evidence="15">
    <location>
        <begin position="589"/>
        <end position="602"/>
    </location>
</feature>
<gene>
    <name evidence="18 19" type="primary">LOC105224286</name>
</gene>
<dbReference type="PIRSF" id="PIRSF038165">
    <property type="entry name" value="MAPKKK12_MAPKKK13"/>
    <property type="match status" value="1"/>
</dbReference>
<evidence type="ECO:0000256" key="4">
    <source>
        <dbReference type="ARBA" id="ARBA00022490"/>
    </source>
</evidence>
<dbReference type="GO" id="GO:0005524">
    <property type="term" value="F:ATP binding"/>
    <property type="evidence" value="ECO:0007669"/>
    <property type="project" value="UniProtKB-KW"/>
</dbReference>
<keyword evidence="5 12" id="KW-0723">Serine/threonine-protein kinase</keyword>
<keyword evidence="6 12" id="KW-0808">Transferase</keyword>
<dbReference type="GO" id="GO:0005737">
    <property type="term" value="C:cytoplasm"/>
    <property type="evidence" value="ECO:0007669"/>
    <property type="project" value="UniProtKB-SubCell"/>
</dbReference>
<evidence type="ECO:0000313" key="18">
    <source>
        <dbReference type="RefSeq" id="XP_011200633.2"/>
    </source>
</evidence>
<dbReference type="InterPro" id="IPR001245">
    <property type="entry name" value="Ser-Thr/Tyr_kinase_cat_dom"/>
</dbReference>
<dbReference type="InterPro" id="IPR008271">
    <property type="entry name" value="Ser/Thr_kinase_AS"/>
</dbReference>
<dbReference type="InParanoid" id="A0A6I9VCC2"/>
<evidence type="ECO:0000256" key="13">
    <source>
        <dbReference type="PIRSR" id="PIRSR038165-50"/>
    </source>
</evidence>
<evidence type="ECO:0000256" key="8">
    <source>
        <dbReference type="ARBA" id="ARBA00022777"/>
    </source>
</evidence>
<evidence type="ECO:0000256" key="10">
    <source>
        <dbReference type="ARBA" id="ARBA00047559"/>
    </source>
</evidence>
<dbReference type="Pfam" id="PF07714">
    <property type="entry name" value="PK_Tyr_Ser-Thr"/>
    <property type="match status" value="1"/>
</dbReference>
<feature type="binding site" evidence="14">
    <location>
        <position position="177"/>
    </location>
    <ligand>
        <name>ATP</name>
        <dbReference type="ChEBI" id="CHEBI:30616"/>
    </ligand>
</feature>
<feature type="compositionally biased region" description="Basic and acidic residues" evidence="15">
    <location>
        <begin position="795"/>
        <end position="809"/>
    </location>
</feature>
<accession>A0A6I9VCC2</accession>
<comment type="catalytic activity">
    <reaction evidence="10">
        <text>L-threonyl-[protein] + ATP = O-phospho-L-threonyl-[protein] + ADP + H(+)</text>
        <dbReference type="Rhea" id="RHEA:46608"/>
        <dbReference type="Rhea" id="RHEA-COMP:11060"/>
        <dbReference type="Rhea" id="RHEA-COMP:11605"/>
        <dbReference type="ChEBI" id="CHEBI:15378"/>
        <dbReference type="ChEBI" id="CHEBI:30013"/>
        <dbReference type="ChEBI" id="CHEBI:30616"/>
        <dbReference type="ChEBI" id="CHEBI:61977"/>
        <dbReference type="ChEBI" id="CHEBI:456216"/>
        <dbReference type="EC" id="2.7.11.25"/>
    </reaction>
</comment>
<evidence type="ECO:0000256" key="3">
    <source>
        <dbReference type="ARBA" id="ARBA00012406"/>
    </source>
</evidence>
<dbReference type="GO" id="GO:0006950">
    <property type="term" value="P:response to stress"/>
    <property type="evidence" value="ECO:0007669"/>
    <property type="project" value="UniProtKB-ARBA"/>
</dbReference>
<proteinExistence type="inferred from homology"/>
<feature type="region of interest" description="Disordered" evidence="15">
    <location>
        <begin position="564"/>
        <end position="602"/>
    </location>
</feature>
<dbReference type="SMART" id="SM00220">
    <property type="entry name" value="S_TKc"/>
    <property type="match status" value="1"/>
</dbReference>
<organism evidence="17 18">
    <name type="scientific">Bactrocera dorsalis</name>
    <name type="common">Oriental fruit fly</name>
    <name type="synonym">Dacus dorsalis</name>
    <dbReference type="NCBI Taxonomy" id="27457"/>
    <lineage>
        <taxon>Eukaryota</taxon>
        <taxon>Metazoa</taxon>
        <taxon>Ecdysozoa</taxon>
        <taxon>Arthropoda</taxon>
        <taxon>Hexapoda</taxon>
        <taxon>Insecta</taxon>
        <taxon>Pterygota</taxon>
        <taxon>Neoptera</taxon>
        <taxon>Endopterygota</taxon>
        <taxon>Diptera</taxon>
        <taxon>Brachycera</taxon>
        <taxon>Muscomorpha</taxon>
        <taxon>Tephritoidea</taxon>
        <taxon>Tephritidae</taxon>
        <taxon>Bactrocera</taxon>
        <taxon>Bactrocera</taxon>
    </lineage>
</organism>
<dbReference type="Gene3D" id="1.10.510.10">
    <property type="entry name" value="Transferase(Phosphotransferase) domain 1"/>
    <property type="match status" value="1"/>
</dbReference>
<dbReference type="PRINTS" id="PR00109">
    <property type="entry name" value="TYRKINASE"/>
</dbReference>
<dbReference type="InterPro" id="IPR000719">
    <property type="entry name" value="Prot_kinase_dom"/>
</dbReference>
<dbReference type="GeneID" id="105224286"/>
<feature type="compositionally biased region" description="Acidic residues" evidence="15">
    <location>
        <begin position="841"/>
        <end position="857"/>
    </location>
</feature>
<dbReference type="PANTHER" id="PTHR44329">
    <property type="entry name" value="SERINE/THREONINE-PROTEIN KINASE TNNI3K-RELATED"/>
    <property type="match status" value="1"/>
</dbReference>
<dbReference type="EC" id="2.7.11.25" evidence="3 12"/>
<feature type="binding site" evidence="14">
    <location>
        <begin position="156"/>
        <end position="164"/>
    </location>
    <ligand>
        <name>ATP</name>
        <dbReference type="ChEBI" id="CHEBI:30616"/>
    </ligand>
</feature>
<dbReference type="KEGG" id="bdr:105224286"/>
<keyword evidence="7 12" id="KW-0547">Nucleotide-binding</keyword>
<feature type="domain" description="Protein kinase" evidence="16">
    <location>
        <begin position="150"/>
        <end position="394"/>
    </location>
</feature>
<feature type="active site" description="Proton acceptor" evidence="13">
    <location>
        <position position="264"/>
    </location>
</feature>
<evidence type="ECO:0000256" key="9">
    <source>
        <dbReference type="ARBA" id="ARBA00022840"/>
    </source>
</evidence>
<feature type="region of interest" description="Disordered" evidence="15">
    <location>
        <begin position="770"/>
        <end position="823"/>
    </location>
</feature>
<feature type="region of interest" description="Disordered" evidence="15">
    <location>
        <begin position="663"/>
        <end position="704"/>
    </location>
</feature>
<feature type="region of interest" description="Disordered" evidence="15">
    <location>
        <begin position="515"/>
        <end position="542"/>
    </location>
</feature>
<evidence type="ECO:0000313" key="17">
    <source>
        <dbReference type="Proteomes" id="UP001652620"/>
    </source>
</evidence>
<comment type="catalytic activity">
    <reaction evidence="11">
        <text>L-seryl-[protein] + ATP = O-phospho-L-seryl-[protein] + ADP + H(+)</text>
        <dbReference type="Rhea" id="RHEA:17989"/>
        <dbReference type="Rhea" id="RHEA-COMP:9863"/>
        <dbReference type="Rhea" id="RHEA-COMP:11604"/>
        <dbReference type="ChEBI" id="CHEBI:15378"/>
        <dbReference type="ChEBI" id="CHEBI:29999"/>
        <dbReference type="ChEBI" id="CHEBI:30616"/>
        <dbReference type="ChEBI" id="CHEBI:83421"/>
        <dbReference type="ChEBI" id="CHEBI:456216"/>
        <dbReference type="EC" id="2.7.11.25"/>
    </reaction>
</comment>
<keyword evidence="17" id="KW-1185">Reference proteome</keyword>
<dbReference type="InterPro" id="IPR017419">
    <property type="entry name" value="MAP3K12_MAP3K13"/>
</dbReference>
<sequence>MHPSSEQISRSRQDLEKSIELSLSHNVLPQIRSHHGSAANIYQDQTDDFRRSMACIQDGLEHMRIGAANLSYTTDIDFHRPQPENNGTDSSDNTCQHRWTPTNGYHDKGIGVMTSLLGCMKPILSFMTKTGVIEIKDPKDYAWEIPFECITGLEWLGSGAQGAVFSGKLNNEIVAVKKVKELKETDIKHLRKLDHQNIIKFKGVCTQPPVFCIIMEFCPYGPLQNILKDQRNKKVMLPSRLVSWSKQIAHGMQYLHSHKIIHRDLKSPNILIGHQEIVKISDFGTSKEWNEKSTKMSFAGTVAWMAPEVIRNEPCSEKVDIWSYGVVLWEMLTCEIPYKDVDSSAIIWGVGNNSLKLPIPSSCPEGFKLLVNLCWHTKPRNRPSFGQILTHLEIAGPELLRKTDNGYFEAQQSWNEEVRMHFKEISQNGTSIHKYEQDLIRRRTAEWQHAQDIRLVYEDKLEKTNRLYLELSECMTQLQEKEKEIAMREKQLPGYKPSRRLGSTLRKIQNYRRRLNPPINIPGNAQKQQQSSSPDPETTPESPLKATLYAQVINLNKTKSYCVATQKPKKSRHRRVGSGGFAAAPKYSPSRDRRYQSEPENRKNVKLVDTETQTDVMDISEMDISPNASCAMRDISMTLAMESGLPSYEVLYLTDRIKQRQSAQPQTAMQCSQQPLHHQNDQPQQTDATASALTPTSLNGNSMTPLDVTFQDACSSPDQLLDDVINSNERLDLPDYCSSNEHLDRLGEKVIKFINENRLSIQTTTSISNQGELATTRLQPSDNGNENTNDGNGTSRHDLSRDAALERMTPRTSSVRRKHQHTLDKPVAVEEQACNNANGESNEDIFDDSWSDEEGEDTDYHYGLRRRSIGRLPIGRGMRARRGYKIPIIPKIPIHKRNVTVVSDEENTSEYSHSPSSQHSTLESNPDEVLKQMKANKKAINAATATTDSEEDVSSSSSSDDADDLETQHERRPTTTTATAATATQRQRREQRQQQAQQKYATTTRAINIPVAESCNVGLSNVPKRSDVISIPTYEADGAVDMV</sequence>
<dbReference type="Gene3D" id="3.30.200.20">
    <property type="entry name" value="Phosphorylase Kinase, domain 1"/>
    <property type="match status" value="1"/>
</dbReference>
<dbReference type="InterPro" id="IPR051681">
    <property type="entry name" value="Ser/Thr_Kinases-Pseudokinases"/>
</dbReference>
<comment type="similarity">
    <text evidence="2 12">Belongs to the protein kinase superfamily. STE Ser/Thr protein kinase family. MAP kinase kinase kinase subfamily.</text>
</comment>
<dbReference type="RefSeq" id="XP_011200633.2">
    <property type="nucleotide sequence ID" value="XM_011202331.4"/>
</dbReference>
<evidence type="ECO:0000256" key="1">
    <source>
        <dbReference type="ARBA" id="ARBA00004496"/>
    </source>
</evidence>
<evidence type="ECO:0000313" key="19">
    <source>
        <dbReference type="RefSeq" id="XP_049313716.1"/>
    </source>
</evidence>
<evidence type="ECO:0000256" key="12">
    <source>
        <dbReference type="PIRNR" id="PIRNR038165"/>
    </source>
</evidence>
<evidence type="ECO:0000259" key="16">
    <source>
        <dbReference type="PROSITE" id="PS50011"/>
    </source>
</evidence>
<name>A0A6I9VCC2_BACDO</name>
<feature type="compositionally biased region" description="Basic residues" evidence="15">
    <location>
        <begin position="567"/>
        <end position="576"/>
    </location>
</feature>
<keyword evidence="8 12" id="KW-0418">Kinase</keyword>
<dbReference type="OrthoDB" id="339325at2759"/>
<feature type="compositionally biased region" description="Low complexity" evidence="15">
    <location>
        <begin position="974"/>
        <end position="985"/>
    </location>
</feature>
<feature type="compositionally biased region" description="Low complexity" evidence="15">
    <location>
        <begin position="909"/>
        <end position="924"/>
    </location>
</feature>
<comment type="subcellular location">
    <subcellularLocation>
        <location evidence="1">Cytoplasm</location>
    </subcellularLocation>
</comment>
<dbReference type="PROSITE" id="PS50011">
    <property type="entry name" value="PROTEIN_KINASE_DOM"/>
    <property type="match status" value="1"/>
</dbReference>
<dbReference type="CDD" id="cd14059">
    <property type="entry name" value="STKc_MAP3K12_13"/>
    <property type="match status" value="1"/>
</dbReference>
<evidence type="ECO:0000256" key="5">
    <source>
        <dbReference type="ARBA" id="ARBA00022527"/>
    </source>
</evidence>
<evidence type="ECO:0000256" key="6">
    <source>
        <dbReference type="ARBA" id="ARBA00022679"/>
    </source>
</evidence>
<feature type="region of interest" description="Disordered" evidence="15">
    <location>
        <begin position="941"/>
        <end position="1001"/>
    </location>
</feature>
<keyword evidence="4" id="KW-0963">Cytoplasm</keyword>